<accession>A0ABN9EI76</accession>
<evidence type="ECO:0000313" key="2">
    <source>
        <dbReference type="EMBL" id="CAI9584545.1"/>
    </source>
</evidence>
<evidence type="ECO:0000313" key="3">
    <source>
        <dbReference type="Proteomes" id="UP001162483"/>
    </source>
</evidence>
<evidence type="ECO:0000256" key="1">
    <source>
        <dbReference type="SAM" id="MobiDB-lite"/>
    </source>
</evidence>
<name>A0ABN9EI76_9NEOB</name>
<sequence>MVLERAACVRRCEEERMGAPAVRFGIGEELELEFQQEESLQLPPGGLLQDPQTRQGRGGSTHLLRREPRSHGDAAELGVLQDDGGGVRIRLQRLGSQASYARVPQRSWLLHR</sequence>
<gene>
    <name evidence="2" type="ORF">SPARVUS_LOCUS10048694</name>
</gene>
<dbReference type="EMBL" id="CATNWA010015560">
    <property type="protein sequence ID" value="CAI9584545.1"/>
    <property type="molecule type" value="Genomic_DNA"/>
</dbReference>
<dbReference type="Proteomes" id="UP001162483">
    <property type="component" value="Unassembled WGS sequence"/>
</dbReference>
<feature type="region of interest" description="Disordered" evidence="1">
    <location>
        <begin position="38"/>
        <end position="79"/>
    </location>
</feature>
<feature type="compositionally biased region" description="Low complexity" evidence="1">
    <location>
        <begin position="38"/>
        <end position="49"/>
    </location>
</feature>
<proteinExistence type="predicted"/>
<comment type="caution">
    <text evidence="2">The sequence shown here is derived from an EMBL/GenBank/DDBJ whole genome shotgun (WGS) entry which is preliminary data.</text>
</comment>
<feature type="compositionally biased region" description="Basic and acidic residues" evidence="1">
    <location>
        <begin position="64"/>
        <end position="74"/>
    </location>
</feature>
<organism evidence="2 3">
    <name type="scientific">Staurois parvus</name>
    <dbReference type="NCBI Taxonomy" id="386267"/>
    <lineage>
        <taxon>Eukaryota</taxon>
        <taxon>Metazoa</taxon>
        <taxon>Chordata</taxon>
        <taxon>Craniata</taxon>
        <taxon>Vertebrata</taxon>
        <taxon>Euteleostomi</taxon>
        <taxon>Amphibia</taxon>
        <taxon>Batrachia</taxon>
        <taxon>Anura</taxon>
        <taxon>Neobatrachia</taxon>
        <taxon>Ranoidea</taxon>
        <taxon>Ranidae</taxon>
        <taxon>Staurois</taxon>
    </lineage>
</organism>
<keyword evidence="3" id="KW-1185">Reference proteome</keyword>
<protein>
    <submittedName>
        <fullName evidence="2">Uncharacterized protein</fullName>
    </submittedName>
</protein>
<reference evidence="2" key="1">
    <citation type="submission" date="2023-05" db="EMBL/GenBank/DDBJ databases">
        <authorList>
            <person name="Stuckert A."/>
        </authorList>
    </citation>
    <scope>NUCLEOTIDE SEQUENCE</scope>
</reference>